<dbReference type="Proteomes" id="UP001628179">
    <property type="component" value="Unassembled WGS sequence"/>
</dbReference>
<evidence type="ECO:0000256" key="3">
    <source>
        <dbReference type="ARBA" id="ARBA00022723"/>
    </source>
</evidence>
<evidence type="ECO:0000256" key="9">
    <source>
        <dbReference type="ARBA" id="ARBA00038901"/>
    </source>
</evidence>
<evidence type="ECO:0000256" key="5">
    <source>
        <dbReference type="ARBA" id="ARBA00022801"/>
    </source>
</evidence>
<evidence type="ECO:0000256" key="6">
    <source>
        <dbReference type="ARBA" id="ARBA00022842"/>
    </source>
</evidence>
<keyword evidence="4" id="KW-0547">Nucleotide-binding</keyword>
<proteinExistence type="inferred from homology"/>
<comment type="caution">
    <text evidence="13">The sequence shown here is derived from an EMBL/GenBank/DDBJ whole genome shotgun (WGS) entry which is preliminary data.</text>
</comment>
<evidence type="ECO:0000256" key="2">
    <source>
        <dbReference type="ARBA" id="ARBA00001946"/>
    </source>
</evidence>
<keyword evidence="3" id="KW-0479">Metal-binding</keyword>
<evidence type="ECO:0000256" key="7">
    <source>
        <dbReference type="ARBA" id="ARBA00023080"/>
    </source>
</evidence>
<evidence type="ECO:0000256" key="8">
    <source>
        <dbReference type="ARBA" id="ARBA00023211"/>
    </source>
</evidence>
<dbReference type="SUPFAM" id="SSF52972">
    <property type="entry name" value="ITPase-like"/>
    <property type="match status" value="1"/>
</dbReference>
<dbReference type="NCBIfam" id="NF003459">
    <property type="entry name" value="PRK05074.1"/>
    <property type="match status" value="1"/>
</dbReference>
<keyword evidence="7" id="KW-0546">Nucleotide metabolism</keyword>
<protein>
    <recommendedName>
        <fullName evidence="9">inosine/xanthosine triphosphatase</fullName>
        <ecNumber evidence="9">3.6.1.73</ecNumber>
    </recommendedName>
</protein>
<dbReference type="EC" id="3.6.1.73" evidence="9"/>
<dbReference type="EMBL" id="BAAFSV010000004">
    <property type="protein sequence ID" value="GAB1316995.1"/>
    <property type="molecule type" value="Genomic_DNA"/>
</dbReference>
<dbReference type="Pfam" id="PF01931">
    <property type="entry name" value="NTPase_I-T"/>
    <property type="match status" value="1"/>
</dbReference>
<dbReference type="InterPro" id="IPR002786">
    <property type="entry name" value="Non_canon_purine_NTPase"/>
</dbReference>
<dbReference type="NCBIfam" id="TIGR00258">
    <property type="entry name" value="inosine/xanthosine triphosphatase"/>
    <property type="match status" value="1"/>
</dbReference>
<dbReference type="HAMAP" id="MF_00648">
    <property type="entry name" value="Non_canon_purine_NTPase_YjjX"/>
    <property type="match status" value="1"/>
</dbReference>
<sequence>MADQEPSPSTTQSLPKTIIAASLNPVKISAALKGFKLMFPDTSYTAQGVSVPSGVPDQPISDATTLLGAQNRAANARALEPNADFWVGIEGGIDEDEAGSMRNFAWVVVITKEGKIGKARTGTYYLPEETATLVRGGLELGEADDVVFGGNNSKQKNGSVGLLTGDVIDRTAYYVQAVILALIPFKNRGLTF</sequence>
<gene>
    <name evidence="13" type="ORF">MFIFM68171_07205</name>
</gene>
<keyword evidence="5" id="KW-0378">Hydrolase</keyword>
<dbReference type="PANTHER" id="PTHR34699:SF2">
    <property type="entry name" value="NON-CANONICAL PURINE NTP PHOSPHATASE_PRRC1 DOMAIN-CONTAINING PROTEIN"/>
    <property type="match status" value="1"/>
</dbReference>
<dbReference type="Gene3D" id="3.90.950.10">
    <property type="match status" value="1"/>
</dbReference>
<feature type="domain" description="Non-canonical purine NTP phosphatase/PRRC1" evidence="12">
    <location>
        <begin position="21"/>
        <end position="185"/>
    </location>
</feature>
<accession>A0ABQ0GHG9</accession>
<organism evidence="13 14">
    <name type="scientific">Madurella fahalii</name>
    <dbReference type="NCBI Taxonomy" id="1157608"/>
    <lineage>
        <taxon>Eukaryota</taxon>
        <taxon>Fungi</taxon>
        <taxon>Dikarya</taxon>
        <taxon>Ascomycota</taxon>
        <taxon>Pezizomycotina</taxon>
        <taxon>Sordariomycetes</taxon>
        <taxon>Sordariomycetidae</taxon>
        <taxon>Sordariales</taxon>
        <taxon>Sordariales incertae sedis</taxon>
        <taxon>Madurella</taxon>
    </lineage>
</organism>
<evidence type="ECO:0000256" key="10">
    <source>
        <dbReference type="ARBA" id="ARBA00048174"/>
    </source>
</evidence>
<evidence type="ECO:0000256" key="4">
    <source>
        <dbReference type="ARBA" id="ARBA00022741"/>
    </source>
</evidence>
<evidence type="ECO:0000256" key="11">
    <source>
        <dbReference type="ARBA" id="ARBA00048781"/>
    </source>
</evidence>
<comment type="cofactor">
    <cofactor evidence="2">
        <name>Mg(2+)</name>
        <dbReference type="ChEBI" id="CHEBI:18420"/>
    </cofactor>
</comment>
<keyword evidence="14" id="KW-1185">Reference proteome</keyword>
<evidence type="ECO:0000256" key="1">
    <source>
        <dbReference type="ARBA" id="ARBA00001936"/>
    </source>
</evidence>
<evidence type="ECO:0000313" key="13">
    <source>
        <dbReference type="EMBL" id="GAB1316995.1"/>
    </source>
</evidence>
<comment type="catalytic activity">
    <reaction evidence="11">
        <text>XTP + H2O = XDP + phosphate + H(+)</text>
        <dbReference type="Rhea" id="RHEA:28406"/>
        <dbReference type="ChEBI" id="CHEBI:15377"/>
        <dbReference type="ChEBI" id="CHEBI:15378"/>
        <dbReference type="ChEBI" id="CHEBI:43474"/>
        <dbReference type="ChEBI" id="CHEBI:59884"/>
        <dbReference type="ChEBI" id="CHEBI:61314"/>
        <dbReference type="EC" id="3.6.1.73"/>
    </reaction>
</comment>
<evidence type="ECO:0000313" key="14">
    <source>
        <dbReference type="Proteomes" id="UP001628179"/>
    </source>
</evidence>
<keyword evidence="8" id="KW-0464">Manganese</keyword>
<comment type="cofactor">
    <cofactor evidence="1">
        <name>Mn(2+)</name>
        <dbReference type="ChEBI" id="CHEBI:29035"/>
    </cofactor>
</comment>
<dbReference type="InterPro" id="IPR026533">
    <property type="entry name" value="NTPase/PRRC1"/>
</dbReference>
<comment type="catalytic activity">
    <reaction evidence="10">
        <text>ITP + H2O = IDP + phosphate + H(+)</text>
        <dbReference type="Rhea" id="RHEA:28330"/>
        <dbReference type="ChEBI" id="CHEBI:15377"/>
        <dbReference type="ChEBI" id="CHEBI:15378"/>
        <dbReference type="ChEBI" id="CHEBI:43474"/>
        <dbReference type="ChEBI" id="CHEBI:58280"/>
        <dbReference type="ChEBI" id="CHEBI:61402"/>
        <dbReference type="EC" id="3.6.1.73"/>
    </reaction>
</comment>
<dbReference type="InterPro" id="IPR029001">
    <property type="entry name" value="ITPase-like_fam"/>
</dbReference>
<keyword evidence="6" id="KW-0460">Magnesium</keyword>
<evidence type="ECO:0000259" key="12">
    <source>
        <dbReference type="Pfam" id="PF01931"/>
    </source>
</evidence>
<dbReference type="RefSeq" id="XP_070918726.1">
    <property type="nucleotide sequence ID" value="XM_071062625.1"/>
</dbReference>
<dbReference type="PANTHER" id="PTHR34699">
    <property type="match status" value="1"/>
</dbReference>
<dbReference type="InterPro" id="IPR050299">
    <property type="entry name" value="YjjX_NTPase"/>
</dbReference>
<reference evidence="13 14" key="1">
    <citation type="submission" date="2024-09" db="EMBL/GenBank/DDBJ databases">
        <title>Itraconazole resistance in Madurella fahalii resulting from another homologue of gene encoding cytochrome P450 14-alpha sterol demethylase (CYP51).</title>
        <authorList>
            <person name="Yoshioka I."/>
            <person name="Fahal A.H."/>
            <person name="Kaneko S."/>
            <person name="Yaguchi T."/>
        </authorList>
    </citation>
    <scope>NUCLEOTIDE SEQUENCE [LARGE SCALE GENOMIC DNA]</scope>
    <source>
        <strain evidence="13 14">IFM 68171</strain>
    </source>
</reference>
<name>A0ABQ0GHG9_9PEZI</name>
<dbReference type="GeneID" id="98177948"/>